<evidence type="ECO:0008006" key="8">
    <source>
        <dbReference type="Google" id="ProtNLM"/>
    </source>
</evidence>
<protein>
    <recommendedName>
        <fullName evidence="8">RRM domain-containing protein</fullName>
    </recommendedName>
</protein>
<proteinExistence type="predicted"/>
<evidence type="ECO:0000313" key="7">
    <source>
        <dbReference type="Proteomes" id="UP000054937"/>
    </source>
</evidence>
<dbReference type="InParanoid" id="A0A0V0R109"/>
<evidence type="ECO:0000256" key="1">
    <source>
        <dbReference type="PROSITE-ProRule" id="PRU00047"/>
    </source>
</evidence>
<dbReference type="SUPFAM" id="SSF54928">
    <property type="entry name" value="RNA-binding domain, RBD"/>
    <property type="match status" value="1"/>
</dbReference>
<dbReference type="OMA" id="RIRIRYS"/>
<keyword evidence="2" id="KW-0694">RNA-binding</keyword>
<evidence type="ECO:0000256" key="3">
    <source>
        <dbReference type="SAM" id="MobiDB-lite"/>
    </source>
</evidence>
<dbReference type="SMART" id="SM00360">
    <property type="entry name" value="RRM"/>
    <property type="match status" value="1"/>
</dbReference>
<evidence type="ECO:0000256" key="2">
    <source>
        <dbReference type="PROSITE-ProRule" id="PRU00176"/>
    </source>
</evidence>
<dbReference type="InterPro" id="IPR000504">
    <property type="entry name" value="RRM_dom"/>
</dbReference>
<dbReference type="AlphaFoldDB" id="A0A0V0R109"/>
<dbReference type="Pfam" id="PF00076">
    <property type="entry name" value="RRM_1"/>
    <property type="match status" value="1"/>
</dbReference>
<organism evidence="6 7">
    <name type="scientific">Pseudocohnilembus persalinus</name>
    <name type="common">Ciliate</name>
    <dbReference type="NCBI Taxonomy" id="266149"/>
    <lineage>
        <taxon>Eukaryota</taxon>
        <taxon>Sar</taxon>
        <taxon>Alveolata</taxon>
        <taxon>Ciliophora</taxon>
        <taxon>Intramacronucleata</taxon>
        <taxon>Oligohymenophorea</taxon>
        <taxon>Scuticociliatia</taxon>
        <taxon>Philasterida</taxon>
        <taxon>Pseudocohnilembidae</taxon>
        <taxon>Pseudocohnilembus</taxon>
    </lineage>
</organism>
<evidence type="ECO:0000259" key="5">
    <source>
        <dbReference type="PROSITE" id="PS50158"/>
    </source>
</evidence>
<comment type="caution">
    <text evidence="6">The sequence shown here is derived from an EMBL/GenBank/DDBJ whole genome shotgun (WGS) entry which is preliminary data.</text>
</comment>
<keyword evidence="7" id="KW-1185">Reference proteome</keyword>
<dbReference type="InterPro" id="IPR012677">
    <property type="entry name" value="Nucleotide-bd_a/b_plait_sf"/>
</dbReference>
<dbReference type="GO" id="GO:0003723">
    <property type="term" value="F:RNA binding"/>
    <property type="evidence" value="ECO:0007669"/>
    <property type="project" value="UniProtKB-UniRule"/>
</dbReference>
<sequence>MGYDNKPSNKLFVGNLSSKTKEEDLSKLFEAYGTIREIKLKNKTGSNFFGFVEFEKVEDAEEALNKLNFAECLGKDIRIEFGKGGRRGTYDSRDSRGGYRGSELKRCYNCGSTSHKVADCRRSRSYSPRRSRRSRYSRSRSRSSSRHKSRRSRRSRSRSSSRDKRKHKRRSHRSRSRDRKRSYSGRRDRSRSNRRSRRSPSTDSGRSRNRSISRSRSNKSRSKSSN</sequence>
<feature type="domain" description="RRM" evidence="4">
    <location>
        <begin position="9"/>
        <end position="84"/>
    </location>
</feature>
<reference evidence="6 7" key="1">
    <citation type="journal article" date="2015" name="Sci. Rep.">
        <title>Genome of the facultative scuticociliatosis pathogen Pseudocohnilembus persalinus provides insight into its virulence through horizontal gene transfer.</title>
        <authorList>
            <person name="Xiong J."/>
            <person name="Wang G."/>
            <person name="Cheng J."/>
            <person name="Tian M."/>
            <person name="Pan X."/>
            <person name="Warren A."/>
            <person name="Jiang C."/>
            <person name="Yuan D."/>
            <person name="Miao W."/>
        </authorList>
    </citation>
    <scope>NUCLEOTIDE SEQUENCE [LARGE SCALE GENOMIC DNA]</scope>
    <source>
        <strain evidence="6">36N120E</strain>
    </source>
</reference>
<keyword evidence="1" id="KW-0862">Zinc</keyword>
<dbReference type="Gene3D" id="3.30.70.330">
    <property type="match status" value="1"/>
</dbReference>
<dbReference type="EMBL" id="LDAU01000069">
    <property type="protein sequence ID" value="KRX08217.1"/>
    <property type="molecule type" value="Genomic_DNA"/>
</dbReference>
<gene>
    <name evidence="6" type="ORF">PPERSA_11694</name>
</gene>
<keyword evidence="1" id="KW-0479">Metal-binding</keyword>
<dbReference type="GO" id="GO:0008270">
    <property type="term" value="F:zinc ion binding"/>
    <property type="evidence" value="ECO:0007669"/>
    <property type="project" value="UniProtKB-KW"/>
</dbReference>
<feature type="domain" description="CCHC-type" evidence="5">
    <location>
        <begin position="106"/>
        <end position="122"/>
    </location>
</feature>
<dbReference type="PROSITE" id="PS50158">
    <property type="entry name" value="ZF_CCHC"/>
    <property type="match status" value="1"/>
</dbReference>
<feature type="compositionally biased region" description="Basic residues" evidence="3">
    <location>
        <begin position="123"/>
        <end position="184"/>
    </location>
</feature>
<feature type="region of interest" description="Disordered" evidence="3">
    <location>
        <begin position="118"/>
        <end position="226"/>
    </location>
</feature>
<dbReference type="PANTHER" id="PTHR48038">
    <property type="entry name" value="RIBONUCLEOPROTEIN RB97D"/>
    <property type="match status" value="1"/>
</dbReference>
<dbReference type="PANTHER" id="PTHR48038:SF1">
    <property type="entry name" value="RIBONUCLEOPROTEIN RB97D"/>
    <property type="match status" value="1"/>
</dbReference>
<accession>A0A0V0R109</accession>
<name>A0A0V0R109_PSEPJ</name>
<dbReference type="CDD" id="cd00590">
    <property type="entry name" value="RRM_SF"/>
    <property type="match status" value="1"/>
</dbReference>
<dbReference type="InterPro" id="IPR001878">
    <property type="entry name" value="Znf_CCHC"/>
</dbReference>
<dbReference type="OrthoDB" id="432413at2759"/>
<keyword evidence="1" id="KW-0863">Zinc-finger</keyword>
<evidence type="ECO:0000313" key="6">
    <source>
        <dbReference type="EMBL" id="KRX08217.1"/>
    </source>
</evidence>
<feature type="compositionally biased region" description="Basic residues" evidence="3">
    <location>
        <begin position="207"/>
        <end position="226"/>
    </location>
</feature>
<dbReference type="PROSITE" id="PS50102">
    <property type="entry name" value="RRM"/>
    <property type="match status" value="1"/>
</dbReference>
<evidence type="ECO:0000259" key="4">
    <source>
        <dbReference type="PROSITE" id="PS50102"/>
    </source>
</evidence>
<dbReference type="InterPro" id="IPR035979">
    <property type="entry name" value="RBD_domain_sf"/>
</dbReference>
<dbReference type="Proteomes" id="UP000054937">
    <property type="component" value="Unassembled WGS sequence"/>
</dbReference>
<dbReference type="FunCoup" id="A0A0V0R109">
    <property type="interactions" value="462"/>
</dbReference>